<protein>
    <submittedName>
        <fullName evidence="2">Uncharacterized protein</fullName>
    </submittedName>
</protein>
<name>A0ABN9ZFG7_PIPNA</name>
<dbReference type="Proteomes" id="UP001314169">
    <property type="component" value="Chromosome 14"/>
</dbReference>
<accession>A0ABN9ZFG7</accession>
<sequence length="99" mass="10219">MGSAQVMAASGSRHGTPAGQSPHQHPPCVALESGSDFSSASWASKPVDPFGVLSPAFIHLCSLAVDTALLFLTWGGPAQLHGVLVLTDMLAGRQAQPWV</sequence>
<gene>
    <name evidence="2" type="ORF">MPIPNATIZW_LOCUS4679</name>
</gene>
<evidence type="ECO:0000313" key="2">
    <source>
        <dbReference type="EMBL" id="CAK6436373.1"/>
    </source>
</evidence>
<keyword evidence="3" id="KW-1185">Reference proteome</keyword>
<feature type="region of interest" description="Disordered" evidence="1">
    <location>
        <begin position="1"/>
        <end position="41"/>
    </location>
</feature>
<organism evidence="2 3">
    <name type="scientific">Pipistrellus nathusii</name>
    <name type="common">Nathusius' pipistrelle</name>
    <dbReference type="NCBI Taxonomy" id="59473"/>
    <lineage>
        <taxon>Eukaryota</taxon>
        <taxon>Metazoa</taxon>
        <taxon>Chordata</taxon>
        <taxon>Craniata</taxon>
        <taxon>Vertebrata</taxon>
        <taxon>Euteleostomi</taxon>
        <taxon>Mammalia</taxon>
        <taxon>Eutheria</taxon>
        <taxon>Laurasiatheria</taxon>
        <taxon>Chiroptera</taxon>
        <taxon>Yangochiroptera</taxon>
        <taxon>Vespertilionidae</taxon>
        <taxon>Pipistrellus</taxon>
    </lineage>
</organism>
<dbReference type="EMBL" id="OY882871">
    <property type="protein sequence ID" value="CAK6436373.1"/>
    <property type="molecule type" value="Genomic_DNA"/>
</dbReference>
<proteinExistence type="predicted"/>
<evidence type="ECO:0000313" key="3">
    <source>
        <dbReference type="Proteomes" id="UP001314169"/>
    </source>
</evidence>
<evidence type="ECO:0000256" key="1">
    <source>
        <dbReference type="SAM" id="MobiDB-lite"/>
    </source>
</evidence>
<reference evidence="2" key="1">
    <citation type="submission" date="2023-12" db="EMBL/GenBank/DDBJ databases">
        <authorList>
            <person name="Brown T."/>
        </authorList>
    </citation>
    <scope>NUCLEOTIDE SEQUENCE</scope>
</reference>